<dbReference type="Proteomes" id="UP000695023">
    <property type="component" value="Unplaced"/>
</dbReference>
<evidence type="ECO:0000313" key="3">
    <source>
        <dbReference type="RefSeq" id="XP_005736249.1"/>
    </source>
</evidence>
<keyword evidence="2" id="KW-1185">Reference proteome</keyword>
<feature type="compositionally biased region" description="Polar residues" evidence="1">
    <location>
        <begin position="167"/>
        <end position="177"/>
    </location>
</feature>
<accession>A0A9Y3RJT9</accession>
<reference evidence="3" key="1">
    <citation type="submission" date="2025-08" db="UniProtKB">
        <authorList>
            <consortium name="RefSeq"/>
        </authorList>
    </citation>
    <scope>IDENTIFICATION</scope>
</reference>
<dbReference type="InterPro" id="IPR029355">
    <property type="entry name" value="Pro-rich_19"/>
</dbReference>
<protein>
    <submittedName>
        <fullName evidence="3">Proline-rich protein 19</fullName>
    </submittedName>
</protein>
<dbReference type="PANTHER" id="PTHR37346">
    <property type="entry name" value="PROLINE-RICH PROTEIN 19"/>
    <property type="match status" value="1"/>
</dbReference>
<feature type="region of interest" description="Disordered" evidence="1">
    <location>
        <begin position="150"/>
        <end position="184"/>
    </location>
</feature>
<sequence>MKRLKTRKERSQIRGGWKEISKIKSNHHHHHYRHCQSNIDMAHLHNCCCASCHCSSRRNPPFPSVVRSVQEPSIITDGRLTGHHGLFNHEVKSIDFERLLSEQPKLEEQRKEKNTVISSSASHNSASLSTDALLGADTDVGSCVPFRKNTDPASKAHTDCQEKEKNNIQFESKQSDVTTEEKPQQQLPLSCESFQSSHWSKHGFLDVLTTETKWACVMSENSRESLLTPVVDRDNIKTFNTNVKKRVISTLVQTPKNQEPPVQQIQTHGLTSSPLKLSSSATTNSCEIQDRTQDPEYVTKFVSAVAGRLCQRLKLPSISRRNLLSESREVLLNSLRETHGPWLQENLLRLQQHRSFAVHPTKKDQDHDQEPTRKNEENLFAADLSFNMPANSHSSWKTSLQQHCSQKQVTEWLASPADMADSVLDDILRPSLSPPLFMNLQTCEAPESILFAPSTTLCQREVASVPENWQDGLNWSKSKNSATFGSFENGFMDQSSLLGNQSLQYSGSNSQPSFPYQSQLPDTYAGEPMHFAQQEDPFGTDMYSCVPSFAAPVHHQSSHFQPSNQFSHASACSLKSQHTDIMHYPPSFILERDPSPSLSAFLSPEPWSFPPMRLY</sequence>
<dbReference type="Pfam" id="PF15455">
    <property type="entry name" value="Pro-rich_19"/>
    <property type="match status" value="1"/>
</dbReference>
<dbReference type="PANTHER" id="PTHR37346:SF1">
    <property type="entry name" value="PROLINE-RICH PROTEIN 19"/>
    <property type="match status" value="1"/>
</dbReference>
<name>A0A9Y3RJT9_9CICH</name>
<gene>
    <name evidence="3" type="primary">prr19</name>
</gene>
<feature type="compositionally biased region" description="Basic and acidic residues" evidence="1">
    <location>
        <begin position="150"/>
        <end position="166"/>
    </location>
</feature>
<dbReference type="CTD" id="284338"/>
<organism evidence="2 3">
    <name type="scientific">Pundamilia nyererei</name>
    <dbReference type="NCBI Taxonomy" id="303518"/>
    <lineage>
        <taxon>Eukaryota</taxon>
        <taxon>Metazoa</taxon>
        <taxon>Chordata</taxon>
        <taxon>Craniata</taxon>
        <taxon>Vertebrata</taxon>
        <taxon>Euteleostomi</taxon>
        <taxon>Actinopterygii</taxon>
        <taxon>Neopterygii</taxon>
        <taxon>Teleostei</taxon>
        <taxon>Neoteleostei</taxon>
        <taxon>Acanthomorphata</taxon>
        <taxon>Ovalentaria</taxon>
        <taxon>Cichlomorphae</taxon>
        <taxon>Cichliformes</taxon>
        <taxon>Cichlidae</taxon>
        <taxon>African cichlids</taxon>
        <taxon>Pseudocrenilabrinae</taxon>
        <taxon>Haplochromini</taxon>
        <taxon>Pundamilia</taxon>
    </lineage>
</organism>
<proteinExistence type="predicted"/>
<dbReference type="AlphaFoldDB" id="A0A9Y3RJT9"/>
<dbReference type="RefSeq" id="XP_005736249.1">
    <property type="nucleotide sequence ID" value="XM_005736192.1"/>
</dbReference>
<evidence type="ECO:0000313" key="2">
    <source>
        <dbReference type="Proteomes" id="UP000695023"/>
    </source>
</evidence>
<evidence type="ECO:0000256" key="1">
    <source>
        <dbReference type="SAM" id="MobiDB-lite"/>
    </source>
</evidence>